<keyword evidence="1" id="KW-0812">Transmembrane</keyword>
<dbReference type="InterPro" id="IPR018886">
    <property type="entry name" value="UPF0547"/>
</dbReference>
<dbReference type="EMBL" id="JAQRFI010000013">
    <property type="protein sequence ID" value="MDC9589145.1"/>
    <property type="molecule type" value="Genomic_DNA"/>
</dbReference>
<dbReference type="Proteomes" id="UP001217178">
    <property type="component" value="Unassembled WGS sequence"/>
</dbReference>
<keyword evidence="1" id="KW-1133">Transmembrane helix</keyword>
<evidence type="ECO:0000256" key="1">
    <source>
        <dbReference type="SAM" id="Phobius"/>
    </source>
</evidence>
<feature type="transmembrane region" description="Helical" evidence="1">
    <location>
        <begin position="37"/>
        <end position="54"/>
    </location>
</feature>
<reference evidence="3 4" key="1">
    <citation type="submission" date="2023-02" db="EMBL/GenBank/DDBJ databases">
        <title>Entomopathogenic bacteria.</title>
        <authorList>
            <person name="Machado R.A."/>
        </authorList>
    </citation>
    <scope>NUCLEOTIDE SEQUENCE [LARGE SCALE GENOMIC DNA]</scope>
    <source>
        <strain evidence="3 4">XENO-10</strain>
    </source>
</reference>
<keyword evidence="4" id="KW-1185">Reference proteome</keyword>
<evidence type="ECO:0000313" key="3">
    <source>
        <dbReference type="EMBL" id="MDC9589145.1"/>
    </source>
</evidence>
<name>A0ABT5LDT9_9GAMM</name>
<evidence type="ECO:0000313" key="4">
    <source>
        <dbReference type="Proteomes" id="UP001217178"/>
    </source>
</evidence>
<proteinExistence type="predicted"/>
<feature type="domain" description="UPF0547" evidence="2">
    <location>
        <begin position="5"/>
        <end position="25"/>
    </location>
</feature>
<gene>
    <name evidence="3" type="ORF">PSI23_07370</name>
</gene>
<dbReference type="RefSeq" id="WP_273554566.1">
    <property type="nucleotide sequence ID" value="NZ_JAQRFI010000013.1"/>
</dbReference>
<sequence length="169" mass="18781">MYGTKKCKECGKEVSTSAKTCPHCGVKDPGVGAKEKFGGFIVLFLIIGGIWFYFSGDDETNDTKTVSAAKTCAPTDTQCLFDQNWPEAAMQCRTPIQKLSKYDYEWADGILTPMFSHARLDAKNNQMTFIGDKVKFTNGFNAKVPMIYNCTMNLKTQTVLDVSVEQGRL</sequence>
<evidence type="ECO:0000259" key="2">
    <source>
        <dbReference type="Pfam" id="PF10571"/>
    </source>
</evidence>
<accession>A0ABT5LDT9</accession>
<organism evidence="3 4">
    <name type="scientific">Xenorhabdus yunnanensis</name>
    <dbReference type="NCBI Taxonomy" id="3025878"/>
    <lineage>
        <taxon>Bacteria</taxon>
        <taxon>Pseudomonadati</taxon>
        <taxon>Pseudomonadota</taxon>
        <taxon>Gammaproteobacteria</taxon>
        <taxon>Enterobacterales</taxon>
        <taxon>Morganellaceae</taxon>
        <taxon>Xenorhabdus</taxon>
    </lineage>
</organism>
<dbReference type="Pfam" id="PF10571">
    <property type="entry name" value="UPF0547"/>
    <property type="match status" value="1"/>
</dbReference>
<keyword evidence="1" id="KW-0472">Membrane</keyword>
<comment type="caution">
    <text evidence="3">The sequence shown here is derived from an EMBL/GenBank/DDBJ whole genome shotgun (WGS) entry which is preliminary data.</text>
</comment>
<protein>
    <submittedName>
        <fullName evidence="3">Zinc-ribbon domain-containing protein</fullName>
    </submittedName>
</protein>